<dbReference type="SUPFAM" id="SSF110921">
    <property type="entry name" value="2-isopropylmalate synthase LeuA, allosteric (dimerisation) domain"/>
    <property type="match status" value="1"/>
</dbReference>
<dbReference type="NCBIfam" id="NF002085">
    <property type="entry name" value="PRK00915.1-2"/>
    <property type="match status" value="1"/>
</dbReference>
<dbReference type="NCBIfam" id="NF002086">
    <property type="entry name" value="PRK00915.1-3"/>
    <property type="match status" value="1"/>
</dbReference>
<dbReference type="Pfam" id="PF08502">
    <property type="entry name" value="LeuA_dimer"/>
    <property type="match status" value="1"/>
</dbReference>
<evidence type="ECO:0000259" key="12">
    <source>
        <dbReference type="PROSITE" id="PS50991"/>
    </source>
</evidence>
<dbReference type="UniPathway" id="UPA00048">
    <property type="reaction ID" value="UER00070"/>
</dbReference>
<dbReference type="GO" id="GO:0009098">
    <property type="term" value="P:L-leucine biosynthetic process"/>
    <property type="evidence" value="ECO:0007669"/>
    <property type="project" value="UniProtKB-UniRule"/>
</dbReference>
<evidence type="ECO:0000256" key="3">
    <source>
        <dbReference type="ARBA" id="ARBA00012973"/>
    </source>
</evidence>
<evidence type="ECO:0000256" key="8">
    <source>
        <dbReference type="ARBA" id="ARBA00022723"/>
    </source>
</evidence>
<keyword evidence="9 11" id="KW-0464">Manganese</keyword>
<dbReference type="Gene3D" id="3.20.20.70">
    <property type="entry name" value="Aldolase class I"/>
    <property type="match status" value="1"/>
</dbReference>
<name>E1YG04_9BACT</name>
<comment type="function">
    <text evidence="11">Catalyzes the condensation of the acetyl group of acetyl-CoA with 3-methyl-2-oxobutanoate (2-ketoisovalerate) to form 3-carboxy-3-hydroxy-4-methylpentanoate (2-isopropylmalate).</text>
</comment>
<dbReference type="EC" id="2.3.3.13" evidence="3 11"/>
<dbReference type="EMBL" id="FR695872">
    <property type="protein sequence ID" value="CBX29498.1"/>
    <property type="molecule type" value="Genomic_DNA"/>
</dbReference>
<dbReference type="HAMAP" id="MF_01025">
    <property type="entry name" value="LeuA_type1"/>
    <property type="match status" value="1"/>
</dbReference>
<keyword evidence="6 11" id="KW-0028">Amino-acid biosynthesis</keyword>
<feature type="binding site" evidence="11">
    <location>
        <position position="20"/>
    </location>
    <ligand>
        <name>Mn(2+)</name>
        <dbReference type="ChEBI" id="CHEBI:29035"/>
    </ligand>
</feature>
<dbReference type="GO" id="GO:0005737">
    <property type="term" value="C:cytoplasm"/>
    <property type="evidence" value="ECO:0007669"/>
    <property type="project" value="UniProtKB-UniRule"/>
</dbReference>
<feature type="region of interest" description="Regulatory domain" evidence="11">
    <location>
        <begin position="397"/>
        <end position="521"/>
    </location>
</feature>
<protein>
    <recommendedName>
        <fullName evidence="4 11">2-isopropylmalate synthase</fullName>
        <ecNumber evidence="3 11">2.3.3.13</ecNumber>
    </recommendedName>
    <alternativeName>
        <fullName evidence="11">Alpha-IPM synthase</fullName>
    </alternativeName>
    <alternativeName>
        <fullName evidence="11">Alpha-isopropylmalate synthase</fullName>
    </alternativeName>
</protein>
<dbReference type="SMART" id="SM00917">
    <property type="entry name" value="LeuA_dimer"/>
    <property type="match status" value="1"/>
</dbReference>
<dbReference type="PANTHER" id="PTHR10277">
    <property type="entry name" value="HOMOCITRATE SYNTHASE-RELATED"/>
    <property type="match status" value="1"/>
</dbReference>
<dbReference type="InterPro" id="IPR036230">
    <property type="entry name" value="LeuA_allosteric_dom_sf"/>
</dbReference>
<evidence type="ECO:0000256" key="1">
    <source>
        <dbReference type="ARBA" id="ARBA00004689"/>
    </source>
</evidence>
<dbReference type="FunFam" id="1.10.238.260:FF:000001">
    <property type="entry name" value="2-isopropylmalate synthase"/>
    <property type="match status" value="1"/>
</dbReference>
<dbReference type="GO" id="GO:0003985">
    <property type="term" value="F:acetyl-CoA C-acetyltransferase activity"/>
    <property type="evidence" value="ECO:0007669"/>
    <property type="project" value="UniProtKB-UniRule"/>
</dbReference>
<gene>
    <name evidence="11" type="primary">leuA</name>
    <name evidence="13" type="ORF">N47_J04790</name>
</gene>
<keyword evidence="8 11" id="KW-0479">Metal-binding</keyword>
<dbReference type="Gene3D" id="1.10.238.260">
    <property type="match status" value="1"/>
</dbReference>
<keyword evidence="10 11" id="KW-0100">Branched-chain amino acid biosynthesis</keyword>
<feature type="binding site" evidence="11">
    <location>
        <position position="208"/>
    </location>
    <ligand>
        <name>Mn(2+)</name>
        <dbReference type="ChEBI" id="CHEBI:29035"/>
    </ligand>
</feature>
<dbReference type="InterPro" id="IPR005671">
    <property type="entry name" value="LeuA_bact_synth"/>
</dbReference>
<dbReference type="Gene3D" id="3.30.160.270">
    <property type="match status" value="1"/>
</dbReference>
<accession>E1YG04</accession>
<feature type="domain" description="Pyruvate carboxyltransferase" evidence="12">
    <location>
        <begin position="11"/>
        <end position="273"/>
    </location>
</feature>
<evidence type="ECO:0000256" key="2">
    <source>
        <dbReference type="ARBA" id="ARBA00009396"/>
    </source>
</evidence>
<comment type="pathway">
    <text evidence="1 11">Amino-acid biosynthesis; L-leucine biosynthesis; L-leucine from 3-methyl-2-oxobutanoate: step 1/4.</text>
</comment>
<dbReference type="PROSITE" id="PS00816">
    <property type="entry name" value="AIPM_HOMOCIT_SYNTH_2"/>
    <property type="match status" value="1"/>
</dbReference>
<dbReference type="InterPro" id="IPR000891">
    <property type="entry name" value="PYR_CT"/>
</dbReference>
<dbReference type="CDD" id="cd07940">
    <property type="entry name" value="DRE_TIM_IPMS"/>
    <property type="match status" value="1"/>
</dbReference>
<evidence type="ECO:0000256" key="9">
    <source>
        <dbReference type="ARBA" id="ARBA00023211"/>
    </source>
</evidence>
<dbReference type="FunFam" id="3.30.160.270:FF:000003">
    <property type="entry name" value="2-isopropylmalate synthase"/>
    <property type="match status" value="1"/>
</dbReference>
<sequence>MCKGEDMSERIYIFDTTLRDGEQSPGASMNTAEKLRVATQLEKLGVDILEVGFPATSEGDFEAVSAISGKIRNAQIAALARANIPDIDRAWEAIKDAAYPRIHTVIATSDLHLKYKLNMTREEVIQRSVEAVKHAKKFTDNIEFSAEDGSRSDRDYLCKVFEAAIEAGASTINLPDTVGYAVPEEFAELIKYVRVHTPNIHKAIFSVHCHNDLGLATANTLAAIVAGARQAEVTINGIGERAGNASMEEVVMAINTRPNYFPMTTGIKTEYFYPTSRLVSMITGIQVQPNKAIVGANAFAHESGIHQDGVLKNPMTYEIMKPETIGLNTNKMVLGKHSGRHALRAHLNDMGYVLSAEELDKLFIKFKELADRKKHVLDEDLEVLVAEGLLQTKDVFSLEYLNVIAGTTVLPMASVKLIINERSVQGAGYGNGPIDAAFNTISRLTGTTSELMRFSVSSLSGGTDSQGEVTVRLKENGLEAMGRGADPDIITASTKAYINGLNRLEYLKAHPLKISESAIEE</sequence>
<dbReference type="GO" id="GO:0030145">
    <property type="term" value="F:manganese ion binding"/>
    <property type="evidence" value="ECO:0007669"/>
    <property type="project" value="UniProtKB-UniRule"/>
</dbReference>
<dbReference type="PANTHER" id="PTHR10277:SF9">
    <property type="entry name" value="2-ISOPROPYLMALATE SYNTHASE 1, CHLOROPLASTIC-RELATED"/>
    <property type="match status" value="1"/>
</dbReference>
<evidence type="ECO:0000256" key="10">
    <source>
        <dbReference type="ARBA" id="ARBA00023304"/>
    </source>
</evidence>
<dbReference type="Pfam" id="PF22617">
    <property type="entry name" value="HCS_D2"/>
    <property type="match status" value="1"/>
</dbReference>
<reference evidence="13" key="1">
    <citation type="journal article" date="2011" name="Environ. Microbiol.">
        <title>Genomic insights into the metabolic potential of the polycyclic aromatic hydrocarbon degrading sulfate-reducing Deltaproteobacterium N47.</title>
        <authorList>
            <person name="Bergmann F."/>
            <person name="Selesi D."/>
            <person name="Weinmaier T."/>
            <person name="Tischler P."/>
            <person name="Rattei T."/>
            <person name="Meckenstock R.U."/>
        </authorList>
    </citation>
    <scope>NUCLEOTIDE SEQUENCE</scope>
</reference>
<dbReference type="FunFam" id="3.20.20.70:FF:000010">
    <property type="entry name" value="2-isopropylmalate synthase"/>
    <property type="match status" value="1"/>
</dbReference>
<evidence type="ECO:0000256" key="4">
    <source>
        <dbReference type="ARBA" id="ARBA00018198"/>
    </source>
</evidence>
<comment type="cofactor">
    <cofactor evidence="11">
        <name>Mn(2+)</name>
        <dbReference type="ChEBI" id="CHEBI:29035"/>
    </cofactor>
</comment>
<dbReference type="NCBIfam" id="TIGR00973">
    <property type="entry name" value="leuA_bact"/>
    <property type="match status" value="1"/>
</dbReference>
<dbReference type="SUPFAM" id="SSF51569">
    <property type="entry name" value="Aldolase"/>
    <property type="match status" value="1"/>
</dbReference>
<feature type="binding site" evidence="11">
    <location>
        <position position="210"/>
    </location>
    <ligand>
        <name>Mn(2+)</name>
        <dbReference type="ChEBI" id="CHEBI:29035"/>
    </ligand>
</feature>
<keyword evidence="11" id="KW-0963">Cytoplasm</keyword>
<organism evidence="13">
    <name type="scientific">uncultured Desulfobacterium sp</name>
    <dbReference type="NCBI Taxonomy" id="201089"/>
    <lineage>
        <taxon>Bacteria</taxon>
        <taxon>Pseudomonadati</taxon>
        <taxon>Thermodesulfobacteriota</taxon>
        <taxon>Desulfobacteria</taxon>
        <taxon>Desulfobacterales</taxon>
        <taxon>Desulfobacteriaceae</taxon>
        <taxon>Desulfobacterium</taxon>
        <taxon>environmental samples</taxon>
    </lineage>
</organism>
<dbReference type="GO" id="GO:0003852">
    <property type="term" value="F:2-isopropylmalate synthase activity"/>
    <property type="evidence" value="ECO:0007669"/>
    <property type="project" value="UniProtKB-UniRule"/>
</dbReference>
<dbReference type="PROSITE" id="PS00815">
    <property type="entry name" value="AIPM_HOMOCIT_SYNTH_1"/>
    <property type="match status" value="1"/>
</dbReference>
<dbReference type="InterPro" id="IPR050073">
    <property type="entry name" value="2-IPM_HCS-like"/>
</dbReference>
<keyword evidence="5 11" id="KW-0432">Leucine biosynthesis</keyword>
<dbReference type="InterPro" id="IPR054691">
    <property type="entry name" value="LeuA/HCS_post-cat"/>
</dbReference>
<dbReference type="InterPro" id="IPR013785">
    <property type="entry name" value="Aldolase_TIM"/>
</dbReference>
<evidence type="ECO:0000256" key="11">
    <source>
        <dbReference type="HAMAP-Rule" id="MF_01025"/>
    </source>
</evidence>
<dbReference type="NCBIfam" id="NF002087">
    <property type="entry name" value="PRK00915.1-4"/>
    <property type="match status" value="1"/>
</dbReference>
<evidence type="ECO:0000256" key="6">
    <source>
        <dbReference type="ARBA" id="ARBA00022605"/>
    </source>
</evidence>
<evidence type="ECO:0000256" key="7">
    <source>
        <dbReference type="ARBA" id="ARBA00022679"/>
    </source>
</evidence>
<comment type="subunit">
    <text evidence="11">Homodimer.</text>
</comment>
<comment type="catalytic activity">
    <reaction evidence="11">
        <text>3-methyl-2-oxobutanoate + acetyl-CoA + H2O = (2S)-2-isopropylmalate + CoA + H(+)</text>
        <dbReference type="Rhea" id="RHEA:21524"/>
        <dbReference type="ChEBI" id="CHEBI:1178"/>
        <dbReference type="ChEBI" id="CHEBI:11851"/>
        <dbReference type="ChEBI" id="CHEBI:15377"/>
        <dbReference type="ChEBI" id="CHEBI:15378"/>
        <dbReference type="ChEBI" id="CHEBI:57287"/>
        <dbReference type="ChEBI" id="CHEBI:57288"/>
        <dbReference type="EC" id="2.3.3.13"/>
    </reaction>
</comment>
<dbReference type="AlphaFoldDB" id="E1YG04"/>
<keyword evidence="7 11" id="KW-0808">Transferase</keyword>
<dbReference type="InterPro" id="IPR013709">
    <property type="entry name" value="2-isopropylmalate_synth_dimer"/>
</dbReference>
<dbReference type="InterPro" id="IPR002034">
    <property type="entry name" value="AIPM/Hcit_synth_CS"/>
</dbReference>
<proteinExistence type="inferred from homology"/>
<feature type="binding site" evidence="11">
    <location>
        <position position="244"/>
    </location>
    <ligand>
        <name>Mn(2+)</name>
        <dbReference type="ChEBI" id="CHEBI:29035"/>
    </ligand>
</feature>
<dbReference type="PROSITE" id="PS50991">
    <property type="entry name" value="PYR_CT"/>
    <property type="match status" value="1"/>
</dbReference>
<comment type="similarity">
    <text evidence="2 11">Belongs to the alpha-IPM synthase/homocitrate synthase family. LeuA type 1 subfamily.</text>
</comment>
<evidence type="ECO:0000313" key="13">
    <source>
        <dbReference type="EMBL" id="CBX29498.1"/>
    </source>
</evidence>
<dbReference type="Pfam" id="PF00682">
    <property type="entry name" value="HMGL-like"/>
    <property type="match status" value="1"/>
</dbReference>
<evidence type="ECO:0000256" key="5">
    <source>
        <dbReference type="ARBA" id="ARBA00022430"/>
    </source>
</evidence>